<name>A0A5C6CU46_9BACT</name>
<dbReference type="GO" id="GO:0009143">
    <property type="term" value="P:nucleoside triphosphate catabolic process"/>
    <property type="evidence" value="ECO:0007669"/>
    <property type="project" value="InterPro"/>
</dbReference>
<dbReference type="AlphaFoldDB" id="A0A5C6CU46"/>
<evidence type="ECO:0000313" key="1">
    <source>
        <dbReference type="EMBL" id="TWU27027.1"/>
    </source>
</evidence>
<dbReference type="GO" id="GO:0047429">
    <property type="term" value="F:nucleoside triphosphate diphosphatase activity"/>
    <property type="evidence" value="ECO:0007669"/>
    <property type="project" value="InterPro"/>
</dbReference>
<proteinExistence type="predicted"/>
<gene>
    <name evidence="1" type="ORF">Pla52o_08840</name>
</gene>
<dbReference type="PANTHER" id="PTHR46523">
    <property type="entry name" value="DCTP PYROPHOSPHATASE 1"/>
    <property type="match status" value="1"/>
</dbReference>
<dbReference type="InterPro" id="IPR025984">
    <property type="entry name" value="DCTPP"/>
</dbReference>
<sequence length="109" mass="12469">MSDETTSVNELRILVEKFVAERDWHQFHNPKNLSMSLAIEAAELMEHFQWLTLEEGAKVKLDEKRKHDAGEELADCLAYVIAIANAMEIDLSETLRAKMIRNAVKYPAP</sequence>
<dbReference type="EMBL" id="SJPT01000001">
    <property type="protein sequence ID" value="TWU27027.1"/>
    <property type="molecule type" value="Genomic_DNA"/>
</dbReference>
<dbReference type="PANTHER" id="PTHR46523:SF1">
    <property type="entry name" value="DCTP PYROPHOSPHATASE 1"/>
    <property type="match status" value="1"/>
</dbReference>
<organism evidence="1 2">
    <name type="scientific">Novipirellula galeiformis</name>
    <dbReference type="NCBI Taxonomy" id="2528004"/>
    <lineage>
        <taxon>Bacteria</taxon>
        <taxon>Pseudomonadati</taxon>
        <taxon>Planctomycetota</taxon>
        <taxon>Planctomycetia</taxon>
        <taxon>Pirellulales</taxon>
        <taxon>Pirellulaceae</taxon>
        <taxon>Novipirellula</taxon>
    </lineage>
</organism>
<dbReference type="Pfam" id="PF12643">
    <property type="entry name" value="MazG-like"/>
    <property type="match status" value="1"/>
</dbReference>
<protein>
    <recommendedName>
        <fullName evidence="3">MazG nucleotide pyrophosphohydrolase domain protein</fullName>
    </recommendedName>
</protein>
<dbReference type="RefSeq" id="WP_146593279.1">
    <property type="nucleotide sequence ID" value="NZ_SJPT01000001.1"/>
</dbReference>
<dbReference type="CDD" id="cd11537">
    <property type="entry name" value="NTP-PPase_RS21-C6_like"/>
    <property type="match status" value="1"/>
</dbReference>
<dbReference type="Gene3D" id="1.10.287.1080">
    <property type="entry name" value="MazG-like"/>
    <property type="match status" value="1"/>
</dbReference>
<comment type="caution">
    <text evidence="1">The sequence shown here is derived from an EMBL/GenBank/DDBJ whole genome shotgun (WGS) entry which is preliminary data.</text>
</comment>
<keyword evidence="2" id="KW-1185">Reference proteome</keyword>
<evidence type="ECO:0008006" key="3">
    <source>
        <dbReference type="Google" id="ProtNLM"/>
    </source>
</evidence>
<accession>A0A5C6CU46</accession>
<dbReference type="Proteomes" id="UP000316304">
    <property type="component" value="Unassembled WGS sequence"/>
</dbReference>
<dbReference type="InterPro" id="IPR052555">
    <property type="entry name" value="dCTP_Pyrophosphatase"/>
</dbReference>
<evidence type="ECO:0000313" key="2">
    <source>
        <dbReference type="Proteomes" id="UP000316304"/>
    </source>
</evidence>
<dbReference type="PIRSF" id="PIRSF029826">
    <property type="entry name" value="UCP029826_pph"/>
    <property type="match status" value="1"/>
</dbReference>
<dbReference type="SUPFAM" id="SSF101386">
    <property type="entry name" value="all-alpha NTP pyrophosphatases"/>
    <property type="match status" value="1"/>
</dbReference>
<reference evidence="1 2" key="1">
    <citation type="submission" date="2019-02" db="EMBL/GenBank/DDBJ databases">
        <title>Deep-cultivation of Planctomycetes and their phenomic and genomic characterization uncovers novel biology.</title>
        <authorList>
            <person name="Wiegand S."/>
            <person name="Jogler M."/>
            <person name="Boedeker C."/>
            <person name="Pinto D."/>
            <person name="Vollmers J."/>
            <person name="Rivas-Marin E."/>
            <person name="Kohn T."/>
            <person name="Peeters S.H."/>
            <person name="Heuer A."/>
            <person name="Rast P."/>
            <person name="Oberbeckmann S."/>
            <person name="Bunk B."/>
            <person name="Jeske O."/>
            <person name="Meyerdierks A."/>
            <person name="Storesund J.E."/>
            <person name="Kallscheuer N."/>
            <person name="Luecker S."/>
            <person name="Lage O.M."/>
            <person name="Pohl T."/>
            <person name="Merkel B.J."/>
            <person name="Hornburger P."/>
            <person name="Mueller R.-W."/>
            <person name="Bruemmer F."/>
            <person name="Labrenz M."/>
            <person name="Spormann A.M."/>
            <person name="Op Den Camp H."/>
            <person name="Overmann J."/>
            <person name="Amann R."/>
            <person name="Jetten M.S.M."/>
            <person name="Mascher T."/>
            <person name="Medema M.H."/>
            <person name="Devos D.P."/>
            <person name="Kaster A.-K."/>
            <person name="Ovreas L."/>
            <person name="Rohde M."/>
            <person name="Galperin M.Y."/>
            <person name="Jogler C."/>
        </authorList>
    </citation>
    <scope>NUCLEOTIDE SEQUENCE [LARGE SCALE GENOMIC DNA]</scope>
    <source>
        <strain evidence="1 2">Pla52o</strain>
    </source>
</reference>
<dbReference type="OrthoDB" id="9791898at2"/>